<proteinExistence type="predicted"/>
<evidence type="ECO:0000256" key="1">
    <source>
        <dbReference type="SAM" id="MobiDB-lite"/>
    </source>
</evidence>
<dbReference type="Proteomes" id="UP000538929">
    <property type="component" value="Unassembled WGS sequence"/>
</dbReference>
<dbReference type="SUPFAM" id="SSF55785">
    <property type="entry name" value="PYP-like sensor domain (PAS domain)"/>
    <property type="match status" value="1"/>
</dbReference>
<feature type="region of interest" description="Disordered" evidence="1">
    <location>
        <begin position="99"/>
        <end position="128"/>
    </location>
</feature>
<dbReference type="SMART" id="SM00091">
    <property type="entry name" value="PAS"/>
    <property type="match status" value="1"/>
</dbReference>
<gene>
    <name evidence="3" type="ORF">FNQ90_25605</name>
</gene>
<dbReference type="Pfam" id="PF00989">
    <property type="entry name" value="PAS"/>
    <property type="match status" value="1"/>
</dbReference>
<dbReference type="InterPro" id="IPR000014">
    <property type="entry name" value="PAS"/>
</dbReference>
<comment type="caution">
    <text evidence="3">The sequence shown here is derived from an EMBL/GenBank/DDBJ whole genome shotgun (WGS) entry which is preliminary data.</text>
</comment>
<feature type="compositionally biased region" description="Low complexity" evidence="1">
    <location>
        <begin position="31"/>
        <end position="46"/>
    </location>
</feature>
<dbReference type="AlphaFoldDB" id="A0A7W3Y4G1"/>
<dbReference type="RefSeq" id="WP_182608584.1">
    <property type="nucleotide sequence ID" value="NZ_VKHT01001697.1"/>
</dbReference>
<dbReference type="PROSITE" id="PS50112">
    <property type="entry name" value="PAS"/>
    <property type="match status" value="1"/>
</dbReference>
<feature type="compositionally biased region" description="Basic and acidic residues" evidence="1">
    <location>
        <begin position="1"/>
        <end position="11"/>
    </location>
</feature>
<dbReference type="Gene3D" id="3.30.450.20">
    <property type="entry name" value="PAS domain"/>
    <property type="match status" value="1"/>
</dbReference>
<keyword evidence="4" id="KW-1185">Reference proteome</keyword>
<feature type="domain" description="PAS" evidence="2">
    <location>
        <begin position="48"/>
        <end position="88"/>
    </location>
</feature>
<evidence type="ECO:0000259" key="2">
    <source>
        <dbReference type="PROSITE" id="PS50112"/>
    </source>
</evidence>
<dbReference type="InterPro" id="IPR035965">
    <property type="entry name" value="PAS-like_dom_sf"/>
</dbReference>
<accession>A0A7W3Y4G1</accession>
<feature type="region of interest" description="Disordered" evidence="1">
    <location>
        <begin position="1"/>
        <end position="46"/>
    </location>
</feature>
<protein>
    <submittedName>
        <fullName evidence="3">PAS domain-containing protein</fullName>
    </submittedName>
</protein>
<name>A0A7W3Y4G1_9ACTN</name>
<organism evidence="3 4">
    <name type="scientific">Streptomyces alkaliphilus</name>
    <dbReference type="NCBI Taxonomy" id="1472722"/>
    <lineage>
        <taxon>Bacteria</taxon>
        <taxon>Bacillati</taxon>
        <taxon>Actinomycetota</taxon>
        <taxon>Actinomycetes</taxon>
        <taxon>Kitasatosporales</taxon>
        <taxon>Streptomycetaceae</taxon>
        <taxon>Streptomyces</taxon>
    </lineage>
</organism>
<dbReference type="NCBIfam" id="TIGR00229">
    <property type="entry name" value="sensory_box"/>
    <property type="match status" value="1"/>
</dbReference>
<evidence type="ECO:0000313" key="4">
    <source>
        <dbReference type="Proteomes" id="UP000538929"/>
    </source>
</evidence>
<dbReference type="CDD" id="cd00130">
    <property type="entry name" value="PAS"/>
    <property type="match status" value="1"/>
</dbReference>
<feature type="non-terminal residue" evidence="3">
    <location>
        <position position="128"/>
    </location>
</feature>
<evidence type="ECO:0000313" key="3">
    <source>
        <dbReference type="EMBL" id="MBB0247405.1"/>
    </source>
</evidence>
<dbReference type="GO" id="GO:0006355">
    <property type="term" value="P:regulation of DNA-templated transcription"/>
    <property type="evidence" value="ECO:0007669"/>
    <property type="project" value="InterPro"/>
</dbReference>
<reference evidence="4" key="1">
    <citation type="submission" date="2019-10" db="EMBL/GenBank/DDBJ databases">
        <title>Streptomyces sp. nov., a novel actinobacterium isolated from alkaline environment.</title>
        <authorList>
            <person name="Golinska P."/>
        </authorList>
    </citation>
    <scope>NUCLEOTIDE SEQUENCE [LARGE SCALE GENOMIC DNA]</scope>
    <source>
        <strain evidence="4">DSM 42118</strain>
    </source>
</reference>
<dbReference type="EMBL" id="VKHT01001697">
    <property type="protein sequence ID" value="MBB0247405.1"/>
    <property type="molecule type" value="Genomic_DNA"/>
</dbReference>
<sequence length="128" mass="13039">MAPGEGREGVRWEPPSARQGDNVAEQPTPPNAVSAGGAASAPALPGRIPSAVVVADDRGRITHWSAGARRLFGLGREEARGRAVADILPVSGVFDVVGDGEDDGAAYSGSYTGSRADVVDGPPRPLPD</sequence>
<dbReference type="InterPro" id="IPR013767">
    <property type="entry name" value="PAS_fold"/>
</dbReference>